<keyword evidence="1" id="KW-0489">Methyltransferase</keyword>
<dbReference type="EMBL" id="MU857817">
    <property type="protein sequence ID" value="KAK4243433.1"/>
    <property type="molecule type" value="Genomic_DNA"/>
</dbReference>
<dbReference type="PROSITE" id="PS51683">
    <property type="entry name" value="SAM_OMT_II"/>
    <property type="match status" value="1"/>
</dbReference>
<reference evidence="5" key="1">
    <citation type="journal article" date="2023" name="Mol. Phylogenet. Evol.">
        <title>Genome-scale phylogeny and comparative genomics of the fungal order Sordariales.</title>
        <authorList>
            <person name="Hensen N."/>
            <person name="Bonometti L."/>
            <person name="Westerberg I."/>
            <person name="Brannstrom I.O."/>
            <person name="Guillou S."/>
            <person name="Cros-Aarteil S."/>
            <person name="Calhoun S."/>
            <person name="Haridas S."/>
            <person name="Kuo A."/>
            <person name="Mondo S."/>
            <person name="Pangilinan J."/>
            <person name="Riley R."/>
            <person name="LaButti K."/>
            <person name="Andreopoulos B."/>
            <person name="Lipzen A."/>
            <person name="Chen C."/>
            <person name="Yan M."/>
            <person name="Daum C."/>
            <person name="Ng V."/>
            <person name="Clum A."/>
            <person name="Steindorff A."/>
            <person name="Ohm R.A."/>
            <person name="Martin F."/>
            <person name="Silar P."/>
            <person name="Natvig D.O."/>
            <person name="Lalanne C."/>
            <person name="Gautier V."/>
            <person name="Ament-Velasquez S.L."/>
            <person name="Kruys A."/>
            <person name="Hutchinson M.I."/>
            <person name="Powell A.J."/>
            <person name="Barry K."/>
            <person name="Miller A.N."/>
            <person name="Grigoriev I.V."/>
            <person name="Debuchy R."/>
            <person name="Gladieux P."/>
            <person name="Hiltunen Thoren M."/>
            <person name="Johannesson H."/>
        </authorList>
    </citation>
    <scope>NUCLEOTIDE SEQUENCE</scope>
    <source>
        <strain evidence="5">CBS 359.72</strain>
    </source>
</reference>
<evidence type="ECO:0000256" key="1">
    <source>
        <dbReference type="ARBA" id="ARBA00022603"/>
    </source>
</evidence>
<dbReference type="GO" id="GO:0008171">
    <property type="term" value="F:O-methyltransferase activity"/>
    <property type="evidence" value="ECO:0007669"/>
    <property type="project" value="InterPro"/>
</dbReference>
<proteinExistence type="predicted"/>
<reference evidence="5" key="2">
    <citation type="submission" date="2023-05" db="EMBL/GenBank/DDBJ databases">
        <authorList>
            <consortium name="Lawrence Berkeley National Laboratory"/>
            <person name="Steindorff A."/>
            <person name="Hensen N."/>
            <person name="Bonometti L."/>
            <person name="Westerberg I."/>
            <person name="Brannstrom I.O."/>
            <person name="Guillou S."/>
            <person name="Cros-Aarteil S."/>
            <person name="Calhoun S."/>
            <person name="Haridas S."/>
            <person name="Kuo A."/>
            <person name="Mondo S."/>
            <person name="Pangilinan J."/>
            <person name="Riley R."/>
            <person name="Labutti K."/>
            <person name="Andreopoulos B."/>
            <person name="Lipzen A."/>
            <person name="Chen C."/>
            <person name="Yanf M."/>
            <person name="Daum C."/>
            <person name="Ng V."/>
            <person name="Clum A."/>
            <person name="Ohm R."/>
            <person name="Martin F."/>
            <person name="Silar P."/>
            <person name="Natvig D."/>
            <person name="Lalanne C."/>
            <person name="Gautier V."/>
            <person name="Ament-Velasquez S.L."/>
            <person name="Kruys A."/>
            <person name="Hutchinson M.I."/>
            <person name="Powell A.J."/>
            <person name="Barry K."/>
            <person name="Miller A.N."/>
            <person name="Grigoriev I.V."/>
            <person name="Debuchy R."/>
            <person name="Gladieux P."/>
            <person name="Thoren M.H."/>
            <person name="Johannesson H."/>
        </authorList>
    </citation>
    <scope>NUCLEOTIDE SEQUENCE</scope>
    <source>
        <strain evidence="5">CBS 359.72</strain>
    </source>
</reference>
<dbReference type="InterPro" id="IPR016461">
    <property type="entry name" value="COMT-like"/>
</dbReference>
<evidence type="ECO:0000256" key="3">
    <source>
        <dbReference type="ARBA" id="ARBA00022691"/>
    </source>
</evidence>
<accession>A0AAN7CJT9</accession>
<dbReference type="InterPro" id="IPR029063">
    <property type="entry name" value="SAM-dependent_MTases_sf"/>
</dbReference>
<dbReference type="PANTHER" id="PTHR43712">
    <property type="entry name" value="PUTATIVE (AFU_ORTHOLOGUE AFUA_4G14580)-RELATED"/>
    <property type="match status" value="1"/>
</dbReference>
<comment type="caution">
    <text evidence="5">The sequence shown here is derived from an EMBL/GenBank/DDBJ whole genome shotgun (WGS) entry which is preliminary data.</text>
</comment>
<dbReference type="Gene3D" id="1.10.10.10">
    <property type="entry name" value="Winged helix-like DNA-binding domain superfamily/Winged helix DNA-binding domain"/>
    <property type="match status" value="1"/>
</dbReference>
<name>A0AAN7CJT9_9PEZI</name>
<dbReference type="InterPro" id="IPR036390">
    <property type="entry name" value="WH_DNA-bd_sf"/>
</dbReference>
<dbReference type="SUPFAM" id="SSF46785">
    <property type="entry name" value="Winged helix' DNA-binding domain"/>
    <property type="match status" value="1"/>
</dbReference>
<organism evidence="5 6">
    <name type="scientific">Corynascus novoguineensis</name>
    <dbReference type="NCBI Taxonomy" id="1126955"/>
    <lineage>
        <taxon>Eukaryota</taxon>
        <taxon>Fungi</taxon>
        <taxon>Dikarya</taxon>
        <taxon>Ascomycota</taxon>
        <taxon>Pezizomycotina</taxon>
        <taxon>Sordariomycetes</taxon>
        <taxon>Sordariomycetidae</taxon>
        <taxon>Sordariales</taxon>
        <taxon>Chaetomiaceae</taxon>
        <taxon>Corynascus</taxon>
    </lineage>
</organism>
<sequence>MTSGQPNGVSRKESNFPLEALSWTITKNASIVSQYLDANNLPQPSFDADGPTAVLPNESPRGIQQARQNLISASLEILQLAIGPSDFLPNLTTSFQYISCLYWLCKFNIFHLIPLTGDLISYADLAVAASVPEKRLKRIIRMAMTNALFRERRGGTHVAHSAASALLARNSDAHAYATYACSRSAPMALAMATAHERWGTDTARPYETAYNVAFDTDLPFFDHLSRDAARTREFAAYMKNVRSSEGMHLKHLVAGFRWKKIPKGGTVVDVGGSTGTSAIALAKAFPHLQFMVQDLPANAESGRKTAAETLPESVASRLSFQGHDFTQPQPVQGADVYLLRMILHDWPDDKAADVVRNLVAAMDSKKSRLLIMETVLPEPGSVPISVERIVRARDLTMMQAFNSKERSLDDFEHVLRLANPRAKLTAVVQPLGSAMSVLEVALDS</sequence>
<dbReference type="PANTHER" id="PTHR43712:SF19">
    <property type="entry name" value="DUAL O-METHYLTRANSFERASE_FAD-DEPENDENT MONOOXYGENASE ELCB"/>
    <property type="match status" value="1"/>
</dbReference>
<keyword evidence="2" id="KW-0808">Transferase</keyword>
<dbReference type="AlphaFoldDB" id="A0AAN7CJT9"/>
<dbReference type="InterPro" id="IPR036388">
    <property type="entry name" value="WH-like_DNA-bd_sf"/>
</dbReference>
<feature type="domain" description="O-methyltransferase C-terminal" evidence="4">
    <location>
        <begin position="205"/>
        <end position="416"/>
    </location>
</feature>
<evidence type="ECO:0000259" key="4">
    <source>
        <dbReference type="Pfam" id="PF00891"/>
    </source>
</evidence>
<gene>
    <name evidence="5" type="ORF">C7999DRAFT_18204</name>
</gene>
<evidence type="ECO:0000256" key="2">
    <source>
        <dbReference type="ARBA" id="ARBA00022679"/>
    </source>
</evidence>
<evidence type="ECO:0000313" key="5">
    <source>
        <dbReference type="EMBL" id="KAK4243433.1"/>
    </source>
</evidence>
<dbReference type="GO" id="GO:0032259">
    <property type="term" value="P:methylation"/>
    <property type="evidence" value="ECO:0007669"/>
    <property type="project" value="UniProtKB-KW"/>
</dbReference>
<dbReference type="Proteomes" id="UP001303647">
    <property type="component" value="Unassembled WGS sequence"/>
</dbReference>
<dbReference type="InterPro" id="IPR001077">
    <property type="entry name" value="COMT_C"/>
</dbReference>
<dbReference type="Pfam" id="PF00891">
    <property type="entry name" value="Methyltransf_2"/>
    <property type="match status" value="1"/>
</dbReference>
<keyword evidence="6" id="KW-1185">Reference proteome</keyword>
<dbReference type="Gene3D" id="3.40.50.150">
    <property type="entry name" value="Vaccinia Virus protein VP39"/>
    <property type="match status" value="1"/>
</dbReference>
<keyword evidence="3" id="KW-0949">S-adenosyl-L-methionine</keyword>
<dbReference type="SUPFAM" id="SSF53335">
    <property type="entry name" value="S-adenosyl-L-methionine-dependent methyltransferases"/>
    <property type="match status" value="1"/>
</dbReference>
<evidence type="ECO:0000313" key="6">
    <source>
        <dbReference type="Proteomes" id="UP001303647"/>
    </source>
</evidence>
<protein>
    <submittedName>
        <fullName evidence="5">Sterigmatocystin 8-O-methyltransferase</fullName>
    </submittedName>
</protein>